<dbReference type="SUPFAM" id="SSF52833">
    <property type="entry name" value="Thioredoxin-like"/>
    <property type="match status" value="1"/>
</dbReference>
<protein>
    <submittedName>
        <fullName evidence="1">Kinase family protein</fullName>
    </submittedName>
</protein>
<dbReference type="InterPro" id="IPR036249">
    <property type="entry name" value="Thioredoxin-like_sf"/>
</dbReference>
<name>A0A1D6PE55_MAIZE</name>
<reference evidence="1" key="1">
    <citation type="submission" date="2015-12" db="EMBL/GenBank/DDBJ databases">
        <title>Update maize B73 reference genome by single molecule sequencing technologies.</title>
        <authorList>
            <consortium name="Maize Genome Sequencing Project"/>
            <person name="Ware D."/>
        </authorList>
    </citation>
    <scope>NUCLEOTIDE SEQUENCE</scope>
    <source>
        <tissue evidence="1">Seedling</tissue>
    </source>
</reference>
<keyword evidence="1" id="KW-0418">Kinase</keyword>
<dbReference type="STRING" id="4577.A0A1D6PE55"/>
<dbReference type="GO" id="GO:0016301">
    <property type="term" value="F:kinase activity"/>
    <property type="evidence" value="ECO:0007669"/>
    <property type="project" value="UniProtKB-KW"/>
</dbReference>
<sequence>MWFTSLLVLDKYQASIDVECAAKTDDWSKARKKERRTIMALVGQVAMVAQLVGVDAFSLFILGIFVFVPIAFYAPWCGHCQNLALVLDEVIVLLQKDEGATIAKMVTYNRILIVRVGTWDIVKSLFQNDSPTTLLARVMGTIGSIEQAMLAQGRHTYKYFIKNHMLYEKNQERFAFGRMGFDW</sequence>
<keyword evidence="1" id="KW-0808">Transferase</keyword>
<organism evidence="1">
    <name type="scientific">Zea mays</name>
    <name type="common">Maize</name>
    <dbReference type="NCBI Taxonomy" id="4577"/>
    <lineage>
        <taxon>Eukaryota</taxon>
        <taxon>Viridiplantae</taxon>
        <taxon>Streptophyta</taxon>
        <taxon>Embryophyta</taxon>
        <taxon>Tracheophyta</taxon>
        <taxon>Spermatophyta</taxon>
        <taxon>Magnoliopsida</taxon>
        <taxon>Liliopsida</taxon>
        <taxon>Poales</taxon>
        <taxon>Poaceae</taxon>
        <taxon>PACMAD clade</taxon>
        <taxon>Panicoideae</taxon>
        <taxon>Andropogonodae</taxon>
        <taxon>Andropogoneae</taxon>
        <taxon>Tripsacinae</taxon>
        <taxon>Zea</taxon>
    </lineage>
</organism>
<dbReference type="SMR" id="A0A1D6PE55"/>
<dbReference type="EMBL" id="CM000785">
    <property type="protein sequence ID" value="AQL07841.1"/>
    <property type="molecule type" value="Genomic_DNA"/>
</dbReference>
<accession>A0A1D6PE55</accession>
<dbReference type="InterPro" id="IPR013766">
    <property type="entry name" value="Thioredoxin_domain"/>
</dbReference>
<dbReference type="AlphaFoldDB" id="A0A1D6PE55"/>
<gene>
    <name evidence="1" type="ORF">ZEAMMB73_Zm00001d047864</name>
</gene>
<evidence type="ECO:0000313" key="1">
    <source>
        <dbReference type="EMBL" id="AQL07841.1"/>
    </source>
</evidence>
<dbReference type="Gene3D" id="3.40.30.10">
    <property type="entry name" value="Glutaredoxin"/>
    <property type="match status" value="1"/>
</dbReference>
<proteinExistence type="predicted"/>
<dbReference type="InParanoid" id="A0A1D6PE55"/>
<dbReference type="Pfam" id="PF00085">
    <property type="entry name" value="Thioredoxin"/>
    <property type="match status" value="1"/>
</dbReference>